<feature type="domain" description="HTH merR-type" evidence="2">
    <location>
        <begin position="1"/>
        <end position="69"/>
    </location>
</feature>
<accession>A0A1E7KNP8</accession>
<keyword evidence="1" id="KW-0238">DNA-binding</keyword>
<sequence length="269" mass="28920">MRIGELAALVGVSARAVRHYHQIGLLPEPRRHGNGYRDYGWRDAVQLARIRRLTAFGLSLDEVREALAEGAGGDVHAALTGLDADLARQEEDIRARRARLAVLLEQARAGTLPEEGPLSPQLTELFARLEPAPGSVEQPEGGMAARDREALALLDTAAPPDVRERMAELLGTLGASPREVERVRAAYALLDGLVRVAPDDPEVEAVVGELVDGVSDEMLGRMARAGAGTDFAVTDSVFVEALGTSLAPAQAEALRRAMCRIIERVERLS</sequence>
<keyword evidence="4" id="KW-1185">Reference proteome</keyword>
<gene>
    <name evidence="3" type="ORF">AN216_02805</name>
</gene>
<evidence type="ECO:0000259" key="2">
    <source>
        <dbReference type="PROSITE" id="PS50937"/>
    </source>
</evidence>
<dbReference type="InterPro" id="IPR009061">
    <property type="entry name" value="DNA-bd_dom_put_sf"/>
</dbReference>
<dbReference type="InterPro" id="IPR000551">
    <property type="entry name" value="MerR-type_HTH_dom"/>
</dbReference>
<dbReference type="PANTHER" id="PTHR30204">
    <property type="entry name" value="REDOX-CYCLING DRUG-SENSING TRANSCRIPTIONAL ACTIVATOR SOXR"/>
    <property type="match status" value="1"/>
</dbReference>
<organism evidence="3 4">
    <name type="scientific">Streptomyces oceani</name>
    <dbReference type="NCBI Taxonomy" id="1075402"/>
    <lineage>
        <taxon>Bacteria</taxon>
        <taxon>Bacillati</taxon>
        <taxon>Actinomycetota</taxon>
        <taxon>Actinomycetes</taxon>
        <taxon>Kitasatosporales</taxon>
        <taxon>Streptomycetaceae</taxon>
        <taxon>Streptomyces</taxon>
    </lineage>
</organism>
<dbReference type="GO" id="GO:0003700">
    <property type="term" value="F:DNA-binding transcription factor activity"/>
    <property type="evidence" value="ECO:0007669"/>
    <property type="project" value="InterPro"/>
</dbReference>
<evidence type="ECO:0000313" key="4">
    <source>
        <dbReference type="Proteomes" id="UP000176101"/>
    </source>
</evidence>
<dbReference type="OrthoDB" id="4569196at2"/>
<dbReference type="SUPFAM" id="SSF46955">
    <property type="entry name" value="Putative DNA-binding domain"/>
    <property type="match status" value="1"/>
</dbReference>
<reference evidence="3 4" key="1">
    <citation type="journal article" date="2016" name="Front. Microbiol.">
        <title>Comparative Genomics Analysis of Streptomyces Species Reveals Their Adaptation to the Marine Environment and Their Diversity at the Genomic Level.</title>
        <authorList>
            <person name="Tian X."/>
            <person name="Zhang Z."/>
            <person name="Yang T."/>
            <person name="Chen M."/>
            <person name="Li J."/>
            <person name="Chen F."/>
            <person name="Yang J."/>
            <person name="Li W."/>
            <person name="Zhang B."/>
            <person name="Zhang Z."/>
            <person name="Wu J."/>
            <person name="Zhang C."/>
            <person name="Long L."/>
            <person name="Xiao J."/>
        </authorList>
    </citation>
    <scope>NUCLEOTIDE SEQUENCE [LARGE SCALE GENOMIC DNA]</scope>
    <source>
        <strain evidence="3 4">SCSIO 02100</strain>
    </source>
</reference>
<name>A0A1E7KNP8_9ACTN</name>
<dbReference type="AlphaFoldDB" id="A0A1E7KNP8"/>
<dbReference type="SMART" id="SM00422">
    <property type="entry name" value="HTH_MERR"/>
    <property type="match status" value="1"/>
</dbReference>
<dbReference type="Proteomes" id="UP000176101">
    <property type="component" value="Unassembled WGS sequence"/>
</dbReference>
<dbReference type="EMBL" id="LJGU01000095">
    <property type="protein sequence ID" value="OEV05602.1"/>
    <property type="molecule type" value="Genomic_DNA"/>
</dbReference>
<dbReference type="InterPro" id="IPR047057">
    <property type="entry name" value="MerR_fam"/>
</dbReference>
<protein>
    <recommendedName>
        <fullName evidence="2">HTH merR-type domain-containing protein</fullName>
    </recommendedName>
</protein>
<dbReference type="Pfam" id="PF13411">
    <property type="entry name" value="MerR_1"/>
    <property type="match status" value="1"/>
</dbReference>
<dbReference type="PATRIC" id="fig|1075402.3.peg.3953"/>
<evidence type="ECO:0000256" key="1">
    <source>
        <dbReference type="ARBA" id="ARBA00023125"/>
    </source>
</evidence>
<dbReference type="PROSITE" id="PS50937">
    <property type="entry name" value="HTH_MERR_2"/>
    <property type="match status" value="1"/>
</dbReference>
<dbReference type="PANTHER" id="PTHR30204:SF93">
    <property type="entry name" value="HTH MERR-TYPE DOMAIN-CONTAINING PROTEIN"/>
    <property type="match status" value="1"/>
</dbReference>
<dbReference type="STRING" id="1075402.AN216_02805"/>
<dbReference type="RefSeq" id="WP_070194959.1">
    <property type="nucleotide sequence ID" value="NZ_LJGU01000095.1"/>
</dbReference>
<dbReference type="CDD" id="cd00592">
    <property type="entry name" value="HTH_MerR-like"/>
    <property type="match status" value="1"/>
</dbReference>
<dbReference type="GO" id="GO:0003677">
    <property type="term" value="F:DNA binding"/>
    <property type="evidence" value="ECO:0007669"/>
    <property type="project" value="UniProtKB-KW"/>
</dbReference>
<evidence type="ECO:0000313" key="3">
    <source>
        <dbReference type="EMBL" id="OEV05602.1"/>
    </source>
</evidence>
<comment type="caution">
    <text evidence="3">The sequence shown here is derived from an EMBL/GenBank/DDBJ whole genome shotgun (WGS) entry which is preliminary data.</text>
</comment>
<proteinExistence type="predicted"/>
<dbReference type="Gene3D" id="1.10.1660.10">
    <property type="match status" value="1"/>
</dbReference>